<evidence type="ECO:0000256" key="5">
    <source>
        <dbReference type="ARBA" id="ARBA00018425"/>
    </source>
</evidence>
<evidence type="ECO:0000256" key="9">
    <source>
        <dbReference type="ARBA" id="ARBA00032879"/>
    </source>
</evidence>
<dbReference type="Proteomes" id="UP000808372">
    <property type="component" value="Chromosome 39"/>
</dbReference>
<sequence>MFGVKTLRTVGPAVCRRGASVLWKPTKTQSRPQSAAAGQRVDIGGIYPPIATPFTQKEDVDYHKLDENLQKYAKIPFKGLVVQGSNGEYPYLTDEERVEVVRRVRLALPTDKLVMAGSGCESTKGTVVMTERMAGAGADLVLVVTPCFYKGKMDSRALVHHFTQVADSSPVPVVLYSVPANTGLDLPVDAVVRLAQHPNILGLKDSGGDITRIALIVHKTKPQDFQVLAGSAGFLMAAYSVGCVGGVCALANVLGREVCELEQLCMSGRWEEASALQRRLIEPNTAVTRKFGIPALKQAMEWFGYHGGTCRSPLQPLSEAESQQLRLDFSTNGWL</sequence>
<keyword evidence="6 12" id="KW-0456">Lyase</keyword>
<dbReference type="GO" id="GO:0008840">
    <property type="term" value="F:4-hydroxy-tetrahydrodipicolinate synthase activity"/>
    <property type="evidence" value="ECO:0007669"/>
    <property type="project" value="TreeGrafter"/>
</dbReference>
<feature type="binding site" evidence="14">
    <location>
        <position position="247"/>
    </location>
    <ligand>
        <name>pyruvate</name>
        <dbReference type="ChEBI" id="CHEBI:15361"/>
    </ligand>
</feature>
<evidence type="ECO:0000256" key="1">
    <source>
        <dbReference type="ARBA" id="ARBA00002577"/>
    </source>
</evidence>
<protein>
    <recommendedName>
        <fullName evidence="5">4-hydroxy-2-oxoglutarate aldolase, mitochondrial</fullName>
        <ecNumber evidence="4">4.1.3.16</ecNumber>
    </recommendedName>
    <alternativeName>
        <fullName evidence="9">Dihydrodipicolinate synthase-like</fullName>
    </alternativeName>
    <alternativeName>
        <fullName evidence="8">Probable 2-keto-4-hydroxyglutarate aldolase</fullName>
    </alternativeName>
</protein>
<comment type="subunit">
    <text evidence="3">Homotetramer.</text>
</comment>
<dbReference type="GO" id="GO:0008700">
    <property type="term" value="F:(R,S)-4-hydroxy-2-oxoglutarate aldolase activity"/>
    <property type="evidence" value="ECO:0007669"/>
    <property type="project" value="UniProtKB-EC"/>
</dbReference>
<name>A0A8U0Q1X9_SALNM</name>
<dbReference type="AlphaFoldDB" id="A0A8U0Q1X9"/>
<dbReference type="RefSeq" id="XP_038834973.1">
    <property type="nucleotide sequence ID" value="XM_038979045.1"/>
</dbReference>
<keyword evidence="7" id="KW-0704">Schiff base</keyword>
<dbReference type="CDD" id="cd00408">
    <property type="entry name" value="DHDPS-like"/>
    <property type="match status" value="1"/>
</dbReference>
<evidence type="ECO:0000256" key="12">
    <source>
        <dbReference type="PIRNR" id="PIRNR001365"/>
    </source>
</evidence>
<dbReference type="GO" id="GO:0009436">
    <property type="term" value="P:glyoxylate catabolic process"/>
    <property type="evidence" value="ECO:0007669"/>
    <property type="project" value="TreeGrafter"/>
</dbReference>
<gene>
    <name evidence="16 17" type="primary">hoga1</name>
    <name evidence="18 19" type="synonym">LOC120032838</name>
</gene>
<dbReference type="Pfam" id="PF00701">
    <property type="entry name" value="DHDPS"/>
    <property type="match status" value="1"/>
</dbReference>
<dbReference type="PANTHER" id="PTHR12128:SF66">
    <property type="entry name" value="4-HYDROXY-2-OXOGLUTARATE ALDOLASE, MITOCHONDRIAL"/>
    <property type="match status" value="1"/>
</dbReference>
<evidence type="ECO:0000256" key="8">
    <source>
        <dbReference type="ARBA" id="ARBA00030874"/>
    </source>
</evidence>
<dbReference type="InterPro" id="IPR020625">
    <property type="entry name" value="Schiff_base-form_aldolases_AS"/>
</dbReference>
<dbReference type="PANTHER" id="PTHR12128">
    <property type="entry name" value="DIHYDRODIPICOLINATE SYNTHASE"/>
    <property type="match status" value="1"/>
</dbReference>
<evidence type="ECO:0000256" key="14">
    <source>
        <dbReference type="PIRSR" id="PIRSR001365-2"/>
    </source>
</evidence>
<dbReference type="RefSeq" id="XP_038834972.1">
    <property type="nucleotide sequence ID" value="XM_038979044.1"/>
</dbReference>
<dbReference type="PRINTS" id="PR00146">
    <property type="entry name" value="DHPICSNTHASE"/>
</dbReference>
<dbReference type="PROSITE" id="PS00666">
    <property type="entry name" value="DHDPS_2"/>
    <property type="match status" value="1"/>
</dbReference>
<dbReference type="PIRSF" id="PIRSF001365">
    <property type="entry name" value="DHDPS"/>
    <property type="match status" value="1"/>
</dbReference>
<dbReference type="KEGG" id="snh:120032838"/>
<evidence type="ECO:0000256" key="11">
    <source>
        <dbReference type="ARBA" id="ARBA00033613"/>
    </source>
</evidence>
<dbReference type="InterPro" id="IPR002220">
    <property type="entry name" value="DapA-like"/>
</dbReference>
<proteinExistence type="inferred from homology"/>
<evidence type="ECO:0000256" key="13">
    <source>
        <dbReference type="PIRSR" id="PIRSR001365-1"/>
    </source>
</evidence>
<evidence type="ECO:0000313" key="16">
    <source>
        <dbReference type="RefSeq" id="XP_038834952.1"/>
    </source>
</evidence>
<dbReference type="KEGG" id="snh:120032829"/>
<evidence type="ECO:0000313" key="18">
    <source>
        <dbReference type="RefSeq" id="XP_038834972.1"/>
    </source>
</evidence>
<comment type="similarity">
    <text evidence="2 12">Belongs to the DapA family.</text>
</comment>
<evidence type="ECO:0000313" key="19">
    <source>
        <dbReference type="RefSeq" id="XP_038834973.1"/>
    </source>
</evidence>
<dbReference type="RefSeq" id="XP_038834953.1">
    <property type="nucleotide sequence ID" value="XM_038979025.1"/>
</dbReference>
<evidence type="ECO:0000256" key="3">
    <source>
        <dbReference type="ARBA" id="ARBA00011881"/>
    </source>
</evidence>
<dbReference type="GeneID" id="120032829"/>
<evidence type="ECO:0000256" key="2">
    <source>
        <dbReference type="ARBA" id="ARBA00007592"/>
    </source>
</evidence>
<organism evidence="15 17">
    <name type="scientific">Salvelinus namaycush</name>
    <name type="common">Lake trout</name>
    <name type="synonym">Salmo namaycush</name>
    <dbReference type="NCBI Taxonomy" id="8040"/>
    <lineage>
        <taxon>Eukaryota</taxon>
        <taxon>Metazoa</taxon>
        <taxon>Chordata</taxon>
        <taxon>Craniata</taxon>
        <taxon>Vertebrata</taxon>
        <taxon>Euteleostomi</taxon>
        <taxon>Actinopterygii</taxon>
        <taxon>Neopterygii</taxon>
        <taxon>Teleostei</taxon>
        <taxon>Protacanthopterygii</taxon>
        <taxon>Salmoniformes</taxon>
        <taxon>Salmonidae</taxon>
        <taxon>Salmoninae</taxon>
        <taxon>Salvelinus</taxon>
    </lineage>
</organism>
<feature type="active site" description="Proton donor/acceptor" evidence="13">
    <location>
        <position position="176"/>
    </location>
</feature>
<comment type="catalytic activity">
    <reaction evidence="10">
        <text>(4R)-4-hydroxy-2-oxoglutarate = glyoxylate + pyruvate</text>
        <dbReference type="Rhea" id="RHEA:30687"/>
        <dbReference type="ChEBI" id="CHEBI:15361"/>
        <dbReference type="ChEBI" id="CHEBI:36655"/>
        <dbReference type="ChEBI" id="CHEBI:62213"/>
        <dbReference type="EC" id="4.1.3.16"/>
    </reaction>
</comment>
<comment type="catalytic activity">
    <reaction evidence="11">
        <text>(4S)-4-hydroxy-2-oxoglutarate = glyoxylate + pyruvate</text>
        <dbReference type="Rhea" id="RHEA:35639"/>
        <dbReference type="ChEBI" id="CHEBI:15361"/>
        <dbReference type="ChEBI" id="CHEBI:36655"/>
        <dbReference type="ChEBI" id="CHEBI:71685"/>
        <dbReference type="EC" id="4.1.3.16"/>
    </reaction>
</comment>
<dbReference type="OrthoDB" id="191315at2759"/>
<dbReference type="EC" id="4.1.3.16" evidence="4"/>
<accession>A0A8U0Q1X9</accession>
<evidence type="ECO:0000256" key="10">
    <source>
        <dbReference type="ARBA" id="ARBA00033610"/>
    </source>
</evidence>
<dbReference type="CTD" id="112817"/>
<feature type="active site" description="Schiff-base intermediate with substrate" evidence="13">
    <location>
        <position position="204"/>
    </location>
</feature>
<evidence type="ECO:0000256" key="4">
    <source>
        <dbReference type="ARBA" id="ARBA00012215"/>
    </source>
</evidence>
<evidence type="ECO:0000313" key="15">
    <source>
        <dbReference type="Proteomes" id="UP000808372"/>
    </source>
</evidence>
<evidence type="ECO:0000313" key="17">
    <source>
        <dbReference type="RefSeq" id="XP_038834953.1"/>
    </source>
</evidence>
<dbReference type="InterPro" id="IPR013785">
    <property type="entry name" value="Aldolase_TIM"/>
</dbReference>
<dbReference type="Gene3D" id="3.20.20.70">
    <property type="entry name" value="Aldolase class I"/>
    <property type="match status" value="1"/>
</dbReference>
<evidence type="ECO:0000256" key="6">
    <source>
        <dbReference type="ARBA" id="ARBA00023239"/>
    </source>
</evidence>
<keyword evidence="15" id="KW-1185">Reference proteome</keyword>
<evidence type="ECO:0000256" key="7">
    <source>
        <dbReference type="ARBA" id="ARBA00023270"/>
    </source>
</evidence>
<dbReference type="GO" id="GO:0005739">
    <property type="term" value="C:mitochondrion"/>
    <property type="evidence" value="ECO:0007669"/>
    <property type="project" value="TreeGrafter"/>
</dbReference>
<dbReference type="SUPFAM" id="SSF51569">
    <property type="entry name" value="Aldolase"/>
    <property type="match status" value="1"/>
</dbReference>
<dbReference type="SMART" id="SM01130">
    <property type="entry name" value="DHDPS"/>
    <property type="match status" value="1"/>
</dbReference>
<reference evidence="16 17" key="1">
    <citation type="submission" date="2025-04" db="UniProtKB">
        <authorList>
            <consortium name="RefSeq"/>
        </authorList>
    </citation>
    <scope>IDENTIFICATION</scope>
    <source>
        <tissue evidence="16 17">White muscle</tissue>
    </source>
</reference>
<dbReference type="RefSeq" id="XP_038834952.1">
    <property type="nucleotide sequence ID" value="XM_038979024.1"/>
</dbReference>
<comment type="function">
    <text evidence="1">Catalyzes the final step in the metabolic pathway of hydroxyproline.</text>
</comment>